<dbReference type="InterPro" id="IPR011701">
    <property type="entry name" value="MFS"/>
</dbReference>
<dbReference type="OrthoDB" id="9787815at2"/>
<dbReference type="GO" id="GO:0022857">
    <property type="term" value="F:transmembrane transporter activity"/>
    <property type="evidence" value="ECO:0007669"/>
    <property type="project" value="InterPro"/>
</dbReference>
<dbReference type="PANTHER" id="PTHR12778:SF10">
    <property type="entry name" value="MAJOR FACILITATOR SUPERFAMILY DOMAIN-CONTAINING PROTEIN 3"/>
    <property type="match status" value="1"/>
</dbReference>
<feature type="transmembrane region" description="Helical" evidence="6">
    <location>
        <begin position="216"/>
        <end position="241"/>
    </location>
</feature>
<feature type="transmembrane region" description="Helical" evidence="6">
    <location>
        <begin position="136"/>
        <end position="155"/>
    </location>
</feature>
<name>A0A5C5RUF6_9ACTN</name>
<evidence type="ECO:0000256" key="2">
    <source>
        <dbReference type="ARBA" id="ARBA00022448"/>
    </source>
</evidence>
<keyword evidence="5 6" id="KW-0472">Membrane</keyword>
<feature type="transmembrane region" description="Helical" evidence="6">
    <location>
        <begin position="310"/>
        <end position="333"/>
    </location>
</feature>
<reference evidence="7 8" key="1">
    <citation type="submission" date="2019-08" db="EMBL/GenBank/DDBJ databases">
        <title>Tsukamurella conjunctivitidis sp. nov., Tsukamurella assacharolytica sp. nov. and Tsukamurella sputae sp. nov. isolated from patients with conjunctivitis, bacteraemia (lymphoma) and respiratory infection (sputum) in Hong Kong.</title>
        <authorList>
            <person name="Fok K.M.N."/>
            <person name="Fong J.Y.H."/>
        </authorList>
    </citation>
    <scope>NUCLEOTIDE SEQUENCE [LARGE SCALE GENOMIC DNA]</scope>
    <source>
        <strain evidence="7 8">HKU70</strain>
    </source>
</reference>
<evidence type="ECO:0000256" key="1">
    <source>
        <dbReference type="ARBA" id="ARBA00004141"/>
    </source>
</evidence>
<feature type="transmembrane region" description="Helical" evidence="6">
    <location>
        <begin position="253"/>
        <end position="275"/>
    </location>
</feature>
<comment type="caution">
    <text evidence="7">The sequence shown here is derived from an EMBL/GenBank/DDBJ whole genome shotgun (WGS) entry which is preliminary data.</text>
</comment>
<evidence type="ECO:0000256" key="6">
    <source>
        <dbReference type="SAM" id="Phobius"/>
    </source>
</evidence>
<evidence type="ECO:0000256" key="5">
    <source>
        <dbReference type="ARBA" id="ARBA00023136"/>
    </source>
</evidence>
<dbReference type="Gene3D" id="1.20.1250.20">
    <property type="entry name" value="MFS general substrate transporter like domains"/>
    <property type="match status" value="2"/>
</dbReference>
<evidence type="ECO:0000313" key="7">
    <source>
        <dbReference type="EMBL" id="TWS26262.1"/>
    </source>
</evidence>
<keyword evidence="8" id="KW-1185">Reference proteome</keyword>
<sequence>MPLRVLLLLTGLYFAQGLPFGFFTQAIPVLLRDAGLSLTAISLTSFLYLPWGLKFLWAPAVDRIGTRRQWLIATQLGSAGVAFALAATDLAGSLRWLFVAIAAINLLSATQDIATDGLAVRLLGPRERGLGNGIQTGAYRLGMIAGGGGLLWIYAASGWRVLLLTLGGLILLCTVPVVLLAREEAPDGAVPPARAPAGASGGLASAWWHRLRRPGALALIGLLAAYKFGNAMVSSIAGPFLHDTGLALKEIALVSGALSSAGALLGSALGGWWAFRHGRRSALLAGGIAQTVTIALYIVAALGVGGFPMVVAANLTEHVFGGAATVALFTLMMDASERDHAGADYTVLACAVVAAQGAAGLAGGVSGDLLGYATTFAIGMVLSGIGCAVLIRALDAGTGPRSLTTWSRGPAPTP</sequence>
<comment type="subcellular location">
    <subcellularLocation>
        <location evidence="1">Membrane</location>
        <topology evidence="1">Multi-pass membrane protein</topology>
    </subcellularLocation>
</comment>
<keyword evidence="2" id="KW-0813">Transport</keyword>
<organism evidence="7 8">
    <name type="scientific">Tsukamurella sputi</name>
    <dbReference type="NCBI Taxonomy" id="2591848"/>
    <lineage>
        <taxon>Bacteria</taxon>
        <taxon>Bacillati</taxon>
        <taxon>Actinomycetota</taxon>
        <taxon>Actinomycetes</taxon>
        <taxon>Mycobacteriales</taxon>
        <taxon>Tsukamurellaceae</taxon>
        <taxon>Tsukamurella</taxon>
    </lineage>
</organism>
<evidence type="ECO:0000256" key="3">
    <source>
        <dbReference type="ARBA" id="ARBA00022692"/>
    </source>
</evidence>
<dbReference type="Proteomes" id="UP000319792">
    <property type="component" value="Unassembled WGS sequence"/>
</dbReference>
<keyword evidence="4 6" id="KW-1133">Transmembrane helix</keyword>
<evidence type="ECO:0000313" key="8">
    <source>
        <dbReference type="Proteomes" id="UP000319792"/>
    </source>
</evidence>
<feature type="transmembrane region" description="Helical" evidence="6">
    <location>
        <begin position="369"/>
        <end position="391"/>
    </location>
</feature>
<dbReference type="GO" id="GO:0016020">
    <property type="term" value="C:membrane"/>
    <property type="evidence" value="ECO:0007669"/>
    <property type="project" value="UniProtKB-SubCell"/>
</dbReference>
<keyword evidence="3 6" id="KW-0812">Transmembrane</keyword>
<proteinExistence type="predicted"/>
<feature type="transmembrane region" description="Helical" evidence="6">
    <location>
        <begin position="161"/>
        <end position="181"/>
    </location>
</feature>
<protein>
    <submittedName>
        <fullName evidence="7">MFS transporter</fullName>
    </submittedName>
</protein>
<dbReference type="EMBL" id="VIGV01000001">
    <property type="protein sequence ID" value="TWS26262.1"/>
    <property type="molecule type" value="Genomic_DNA"/>
</dbReference>
<dbReference type="RefSeq" id="WP_146431026.1">
    <property type="nucleotide sequence ID" value="NZ_VIGV01000001.1"/>
</dbReference>
<feature type="transmembrane region" description="Helical" evidence="6">
    <location>
        <begin position="282"/>
        <end position="304"/>
    </location>
</feature>
<dbReference type="InterPro" id="IPR004752">
    <property type="entry name" value="AmpG_permease/AT-1"/>
</dbReference>
<dbReference type="InterPro" id="IPR036259">
    <property type="entry name" value="MFS_trans_sf"/>
</dbReference>
<dbReference type="SUPFAM" id="SSF103473">
    <property type="entry name" value="MFS general substrate transporter"/>
    <property type="match status" value="1"/>
</dbReference>
<dbReference type="CDD" id="cd17485">
    <property type="entry name" value="MFS_MFSD3"/>
    <property type="match status" value="1"/>
</dbReference>
<accession>A0A5C5RUF6</accession>
<feature type="transmembrane region" description="Helical" evidence="6">
    <location>
        <begin position="36"/>
        <end position="58"/>
    </location>
</feature>
<gene>
    <name evidence="7" type="ORF">FK268_03215</name>
</gene>
<evidence type="ECO:0000256" key="4">
    <source>
        <dbReference type="ARBA" id="ARBA00022989"/>
    </source>
</evidence>
<dbReference type="AlphaFoldDB" id="A0A5C5RUF6"/>
<dbReference type="Pfam" id="PF07690">
    <property type="entry name" value="MFS_1"/>
    <property type="match status" value="2"/>
</dbReference>
<dbReference type="PANTHER" id="PTHR12778">
    <property type="entry name" value="SOLUTE CARRIER FAMILY 33 ACETYL-COA TRANSPORTER -RELATED"/>
    <property type="match status" value="1"/>
</dbReference>
<feature type="transmembrane region" description="Helical" evidence="6">
    <location>
        <begin position="345"/>
        <end position="363"/>
    </location>
</feature>